<gene>
    <name evidence="2" type="ORF">HYPSUDRAFT_127244</name>
</gene>
<feature type="region of interest" description="Disordered" evidence="1">
    <location>
        <begin position="106"/>
        <end position="161"/>
    </location>
</feature>
<feature type="compositionally biased region" description="Pro residues" evidence="1">
    <location>
        <begin position="109"/>
        <end position="119"/>
    </location>
</feature>
<evidence type="ECO:0000256" key="1">
    <source>
        <dbReference type="SAM" id="MobiDB-lite"/>
    </source>
</evidence>
<evidence type="ECO:0000313" key="3">
    <source>
        <dbReference type="Proteomes" id="UP000054270"/>
    </source>
</evidence>
<sequence length="225" mass="24921">MSASVNQIASGSRSRPQARKKVNDDAAYFGPPSGSGVTGTKRQATDKADGDLNRAKRKRVETTHSTMTNGKKDAPDPDKQPLDFCKLPTSKLYRYLIQFDIVPSVHPSPLSPEDPPPPSSLADPQRQHSRPPSPPALTPANRPRRDPKDSVSRRRSSRLLEEEVRSRTPILSDVQELHGVLAAMVDQHFKEKTSMNGREEVDTLAAFMCKVEGPDYRSDALRVPF</sequence>
<feature type="compositionally biased region" description="Basic and acidic residues" evidence="1">
    <location>
        <begin position="143"/>
        <end position="161"/>
    </location>
</feature>
<protein>
    <recommendedName>
        <fullName evidence="4">Histone deacetylase complex subunit SAP30 Sin3 binding domain-containing protein</fullName>
    </recommendedName>
</protein>
<reference evidence="3" key="1">
    <citation type="submission" date="2014-04" db="EMBL/GenBank/DDBJ databases">
        <title>Evolutionary Origins and Diversification of the Mycorrhizal Mutualists.</title>
        <authorList>
            <consortium name="DOE Joint Genome Institute"/>
            <consortium name="Mycorrhizal Genomics Consortium"/>
            <person name="Kohler A."/>
            <person name="Kuo A."/>
            <person name="Nagy L.G."/>
            <person name="Floudas D."/>
            <person name="Copeland A."/>
            <person name="Barry K.W."/>
            <person name="Cichocki N."/>
            <person name="Veneault-Fourrey C."/>
            <person name="LaButti K."/>
            <person name="Lindquist E.A."/>
            <person name="Lipzen A."/>
            <person name="Lundell T."/>
            <person name="Morin E."/>
            <person name="Murat C."/>
            <person name="Riley R."/>
            <person name="Ohm R."/>
            <person name="Sun H."/>
            <person name="Tunlid A."/>
            <person name="Henrissat B."/>
            <person name="Grigoriev I.V."/>
            <person name="Hibbett D.S."/>
            <person name="Martin F."/>
        </authorList>
    </citation>
    <scope>NUCLEOTIDE SEQUENCE [LARGE SCALE GENOMIC DNA]</scope>
    <source>
        <strain evidence="3">FD-334 SS-4</strain>
    </source>
</reference>
<evidence type="ECO:0008006" key="4">
    <source>
        <dbReference type="Google" id="ProtNLM"/>
    </source>
</evidence>
<feature type="compositionally biased region" description="Polar residues" evidence="1">
    <location>
        <begin position="1"/>
        <end position="15"/>
    </location>
</feature>
<proteinExistence type="predicted"/>
<dbReference type="OMA" id="LACIVER"/>
<evidence type="ECO:0000313" key="2">
    <source>
        <dbReference type="EMBL" id="KJA29375.1"/>
    </source>
</evidence>
<organism evidence="2 3">
    <name type="scientific">Hypholoma sublateritium (strain FD-334 SS-4)</name>
    <dbReference type="NCBI Taxonomy" id="945553"/>
    <lineage>
        <taxon>Eukaryota</taxon>
        <taxon>Fungi</taxon>
        <taxon>Dikarya</taxon>
        <taxon>Basidiomycota</taxon>
        <taxon>Agaricomycotina</taxon>
        <taxon>Agaricomycetes</taxon>
        <taxon>Agaricomycetidae</taxon>
        <taxon>Agaricales</taxon>
        <taxon>Agaricineae</taxon>
        <taxon>Strophariaceae</taxon>
        <taxon>Hypholoma</taxon>
    </lineage>
</organism>
<feature type="region of interest" description="Disordered" evidence="1">
    <location>
        <begin position="1"/>
        <end position="85"/>
    </location>
</feature>
<feature type="compositionally biased region" description="Basic and acidic residues" evidence="1">
    <location>
        <begin position="43"/>
        <end position="54"/>
    </location>
</feature>
<name>A0A0D2QCM0_HYPSF</name>
<dbReference type="EMBL" id="KN817519">
    <property type="protein sequence ID" value="KJA29375.1"/>
    <property type="molecule type" value="Genomic_DNA"/>
</dbReference>
<dbReference type="Proteomes" id="UP000054270">
    <property type="component" value="Unassembled WGS sequence"/>
</dbReference>
<dbReference type="OrthoDB" id="3361956at2759"/>
<dbReference type="AlphaFoldDB" id="A0A0D2QCM0"/>
<keyword evidence="3" id="KW-1185">Reference proteome</keyword>
<dbReference type="STRING" id="945553.A0A0D2QCM0"/>
<accession>A0A0D2QCM0</accession>
<feature type="compositionally biased region" description="Basic and acidic residues" evidence="1">
    <location>
        <begin position="70"/>
        <end position="81"/>
    </location>
</feature>